<gene>
    <name evidence="2" type="primary">PE5_3</name>
    <name evidence="3" type="ORF">BST20_26860</name>
    <name evidence="2" type="ORF">MBRA_42690</name>
</gene>
<protein>
    <submittedName>
        <fullName evidence="2">PE family immunomodulator PE5</fullName>
    </submittedName>
    <submittedName>
        <fullName evidence="3">PE family protein</fullName>
    </submittedName>
</protein>
<dbReference type="Proteomes" id="UP000192441">
    <property type="component" value="Unassembled WGS sequence"/>
</dbReference>
<dbReference type="EMBL" id="MVHM01000030">
    <property type="protein sequence ID" value="ORA31558.1"/>
    <property type="molecule type" value="Genomic_DNA"/>
</dbReference>
<evidence type="ECO:0000313" key="2">
    <source>
        <dbReference type="EMBL" id="BBZ14074.1"/>
    </source>
</evidence>
<dbReference type="InterPro" id="IPR038332">
    <property type="entry name" value="PPE_sf"/>
</dbReference>
<sequence>MTLRVVPEGLAAASAAVEALTARLAAAHAGAAPVISAVVPPAADPVSLQSAAGLSVRGGEHAAVVASGVQELGRAGVGVAESGAGYAAKDAAAAASYGIAGG</sequence>
<reference evidence="2 5" key="2">
    <citation type="journal article" date="2019" name="Emerg. Microbes Infect.">
        <title>Comprehensive subspecies identification of 175 nontuberculous mycobacteria species based on 7547 genomic profiles.</title>
        <authorList>
            <person name="Matsumoto Y."/>
            <person name="Kinjo T."/>
            <person name="Motooka D."/>
            <person name="Nabeya D."/>
            <person name="Jung N."/>
            <person name="Uechi K."/>
            <person name="Horii T."/>
            <person name="Iida T."/>
            <person name="Fujita J."/>
            <person name="Nakamura S."/>
        </authorList>
    </citation>
    <scope>NUCLEOTIDE SEQUENCE [LARGE SCALE GENOMIC DNA]</scope>
    <source>
        <strain evidence="2 5">JCM 12687</strain>
    </source>
</reference>
<proteinExistence type="predicted"/>
<dbReference type="RefSeq" id="WP_083134453.1">
    <property type="nucleotide sequence ID" value="NZ_AP022606.1"/>
</dbReference>
<dbReference type="InterPro" id="IPR000084">
    <property type="entry name" value="PE-PGRS_N"/>
</dbReference>
<dbReference type="EMBL" id="AP022606">
    <property type="protein sequence ID" value="BBZ14074.1"/>
    <property type="molecule type" value="Genomic_DNA"/>
</dbReference>
<accession>A0A7I7W989</accession>
<evidence type="ECO:0000313" key="4">
    <source>
        <dbReference type="Proteomes" id="UP000192441"/>
    </source>
</evidence>
<keyword evidence="5" id="KW-1185">Reference proteome</keyword>
<feature type="domain" description="PE" evidence="1">
    <location>
        <begin position="3"/>
        <end position="93"/>
    </location>
</feature>
<name>A0A7I7W989_9MYCO</name>
<evidence type="ECO:0000313" key="3">
    <source>
        <dbReference type="EMBL" id="ORA31558.1"/>
    </source>
</evidence>
<dbReference type="AlphaFoldDB" id="A0A7I7W989"/>
<reference evidence="2" key="3">
    <citation type="submission" date="2020-02" db="EMBL/GenBank/DDBJ databases">
        <authorList>
            <person name="Matsumoto Y."/>
            <person name="Motooka D."/>
            <person name="Nakamura S."/>
        </authorList>
    </citation>
    <scope>NUCLEOTIDE SEQUENCE</scope>
    <source>
        <strain evidence="2">JCM 12687</strain>
    </source>
</reference>
<dbReference type="Gene3D" id="1.10.287.850">
    <property type="entry name" value="HP0062-like domain"/>
    <property type="match status" value="1"/>
</dbReference>
<dbReference type="Proteomes" id="UP000467379">
    <property type="component" value="Chromosome"/>
</dbReference>
<evidence type="ECO:0000313" key="5">
    <source>
        <dbReference type="Proteomes" id="UP000467379"/>
    </source>
</evidence>
<reference evidence="3 4" key="1">
    <citation type="submission" date="2016-12" db="EMBL/GenBank/DDBJ databases">
        <title>The new phylogeny of genus Mycobacterium.</title>
        <authorList>
            <person name="Tortoli E."/>
            <person name="Trovato A."/>
            <person name="Cirillo D.M."/>
        </authorList>
    </citation>
    <scope>NUCLEOTIDE SEQUENCE [LARGE SCALE GENOMIC DNA]</scope>
    <source>
        <strain evidence="3 4">DSM 44624</strain>
    </source>
</reference>
<dbReference type="SUPFAM" id="SSF140459">
    <property type="entry name" value="PE/PPE dimer-like"/>
    <property type="match status" value="1"/>
</dbReference>
<evidence type="ECO:0000259" key="1">
    <source>
        <dbReference type="Pfam" id="PF00934"/>
    </source>
</evidence>
<organism evidence="3 4">
    <name type="scientific">Mycobacterium branderi</name>
    <dbReference type="NCBI Taxonomy" id="43348"/>
    <lineage>
        <taxon>Bacteria</taxon>
        <taxon>Bacillati</taxon>
        <taxon>Actinomycetota</taxon>
        <taxon>Actinomycetes</taxon>
        <taxon>Mycobacteriales</taxon>
        <taxon>Mycobacteriaceae</taxon>
        <taxon>Mycobacterium</taxon>
    </lineage>
</organism>
<dbReference type="OrthoDB" id="4753018at2"/>
<dbReference type="Pfam" id="PF00934">
    <property type="entry name" value="PE"/>
    <property type="match status" value="1"/>
</dbReference>